<evidence type="ECO:0000313" key="2">
    <source>
        <dbReference type="Proteomes" id="UP000225832"/>
    </source>
</evidence>
<name>A0A1W6DXU5_9VIRU</name>
<organism evidence="1 2">
    <name type="scientific">Rhodococcus phage Toil</name>
    <dbReference type="NCBI Taxonomy" id="1975614"/>
    <lineage>
        <taxon>Viruses</taxon>
        <taxon>Varidnaviria</taxon>
        <taxon>Bamfordvirae</taxon>
        <taxon>Preplasmiviricota</taxon>
        <taxon>Prepoliviricotina</taxon>
        <taxon>Tectiliviricetes</taxon>
        <taxon>Kalamavirales</taxon>
        <taxon>Tectiviridae</taxon>
        <taxon>Epsilontectivirus</taxon>
        <taxon>Epsilontectivirus toil</taxon>
    </lineage>
</organism>
<evidence type="ECO:0000313" key="1">
    <source>
        <dbReference type="EMBL" id="ARK07715.1"/>
    </source>
</evidence>
<proteinExistence type="predicted"/>
<reference evidence="1 2" key="1">
    <citation type="submission" date="2017-03" db="EMBL/GenBank/DDBJ databases">
        <title>Complete genome of Rhodococcus opacus Tectivirus Toil.</title>
        <authorList>
            <person name="Gill J.J."/>
            <person name="Wang B."/>
            <person name="Young R."/>
            <person name="Chu K.-H."/>
        </authorList>
    </citation>
    <scope>NUCLEOTIDE SEQUENCE [LARGE SCALE GENOMIC DNA]</scope>
</reference>
<dbReference type="Proteomes" id="UP000225832">
    <property type="component" value="Segment"/>
</dbReference>
<keyword evidence="2" id="KW-1185">Reference proteome</keyword>
<gene>
    <name evidence="1" type="ORF">Toil_gp32</name>
</gene>
<accession>A0A1W6DXU5</accession>
<protein>
    <submittedName>
        <fullName evidence="1">Uncharacterized protein</fullName>
    </submittedName>
</protein>
<sequence>MGTHLRSVASTGAHTVRRWLPTRIPRRAESRVIDTGRDRQTMSWHPIETAWHPCSPLFAHPRESPGFTWKPYP</sequence>
<dbReference type="EMBL" id="KY817360">
    <property type="protein sequence ID" value="ARK07715.1"/>
    <property type="molecule type" value="Genomic_DNA"/>
</dbReference>